<dbReference type="RefSeq" id="WP_066430421.1">
    <property type="nucleotide sequence ID" value="NZ_CP014227.1"/>
</dbReference>
<dbReference type="CDD" id="cd16343">
    <property type="entry name" value="LMWPTP"/>
    <property type="match status" value="1"/>
</dbReference>
<evidence type="ECO:0000313" key="10">
    <source>
        <dbReference type="Proteomes" id="UP000215539"/>
    </source>
</evidence>
<dbReference type="PANTHER" id="PTHR11717">
    <property type="entry name" value="LOW MOLECULAR WEIGHT PROTEIN TYROSINE PHOSPHATASE"/>
    <property type="match status" value="1"/>
</dbReference>
<dbReference type="Pfam" id="PF01451">
    <property type="entry name" value="LMWPc"/>
    <property type="match status" value="1"/>
</dbReference>
<reference evidence="7 9" key="1">
    <citation type="submission" date="2016-02" db="EMBL/GenBank/DDBJ databases">
        <authorList>
            <person name="Holder M.E."/>
            <person name="Ajami N.J."/>
            <person name="Petrosino J.F."/>
        </authorList>
    </citation>
    <scope>NUCLEOTIDE SEQUENCE [LARGE SCALE GENOMIC DNA]</scope>
    <source>
        <strain evidence="7 9">CCUG 32990</strain>
    </source>
</reference>
<dbReference type="EMBL" id="LT906449">
    <property type="protein sequence ID" value="SNV16678.1"/>
    <property type="molecule type" value="Genomic_DNA"/>
</dbReference>
<feature type="domain" description="Phosphotyrosine protein phosphatase I" evidence="6">
    <location>
        <begin position="4"/>
        <end position="150"/>
    </location>
</feature>
<evidence type="ECO:0000313" key="9">
    <source>
        <dbReference type="Proteomes" id="UP000065822"/>
    </source>
</evidence>
<reference evidence="8 10" key="2">
    <citation type="submission" date="2017-06" db="EMBL/GenBank/DDBJ databases">
        <authorList>
            <consortium name="Pathogen Informatics"/>
        </authorList>
    </citation>
    <scope>NUCLEOTIDE SEQUENCE [LARGE SCALE GENOMIC DNA]</scope>
    <source>
        <strain evidence="8 10">NCTC12947</strain>
    </source>
</reference>
<keyword evidence="4" id="KW-0904">Protein phosphatase</keyword>
<dbReference type="InterPro" id="IPR036196">
    <property type="entry name" value="Ptyr_pPase_sf"/>
</dbReference>
<organism evidence="8 10">
    <name type="scientific">Capnocytophaga haemolytica</name>
    <dbReference type="NCBI Taxonomy" id="45243"/>
    <lineage>
        <taxon>Bacteria</taxon>
        <taxon>Pseudomonadati</taxon>
        <taxon>Bacteroidota</taxon>
        <taxon>Flavobacteriia</taxon>
        <taxon>Flavobacteriales</taxon>
        <taxon>Flavobacteriaceae</taxon>
        <taxon>Capnocytophaga</taxon>
    </lineage>
</organism>
<dbReference type="PRINTS" id="PR00719">
    <property type="entry name" value="LMWPTPASE"/>
</dbReference>
<protein>
    <recommendedName>
        <fullName evidence="2">protein-tyrosine-phosphatase</fullName>
        <ecNumber evidence="2">3.1.3.48</ecNumber>
    </recommendedName>
</protein>
<dbReference type="GO" id="GO:0004725">
    <property type="term" value="F:protein tyrosine phosphatase activity"/>
    <property type="evidence" value="ECO:0007669"/>
    <property type="project" value="UniProtKB-EC"/>
</dbReference>
<comment type="similarity">
    <text evidence="1">Belongs to the low molecular weight phosphotyrosine protein phosphatase family.</text>
</comment>
<evidence type="ECO:0000256" key="3">
    <source>
        <dbReference type="ARBA" id="ARBA00022801"/>
    </source>
</evidence>
<evidence type="ECO:0000256" key="4">
    <source>
        <dbReference type="ARBA" id="ARBA00022912"/>
    </source>
</evidence>
<feature type="active site" evidence="5">
    <location>
        <position position="16"/>
    </location>
</feature>
<dbReference type="KEGG" id="chg:AXF12_08970"/>
<evidence type="ECO:0000313" key="8">
    <source>
        <dbReference type="EMBL" id="SNV16678.1"/>
    </source>
</evidence>
<feature type="active site" description="Proton donor" evidence="5">
    <location>
        <position position="124"/>
    </location>
</feature>
<dbReference type="InterPro" id="IPR017867">
    <property type="entry name" value="Tyr_phospatase_low_mol_wt"/>
</dbReference>
<dbReference type="SUPFAM" id="SSF52788">
    <property type="entry name" value="Phosphotyrosine protein phosphatases I"/>
    <property type="match status" value="1"/>
</dbReference>
<accession>A0AAX2H134</accession>
<dbReference type="EC" id="3.1.3.48" evidence="2"/>
<sequence>MSRIKILTVCLGNICRSPLAEGVLRSKLDTGHFEVDSAGTANYHVGEAPDPRAIAVGRKNGVDISNLRGRQFTAKDFSSFDYIFVMDKSNYQNVLRLAKNDRERSKVHFLLDTLSGMAAKELPDPYYGDEKAFDDTYAMVDAACELIAKKLQKQIDN</sequence>
<dbReference type="SMART" id="SM00226">
    <property type="entry name" value="LMWPc"/>
    <property type="match status" value="1"/>
</dbReference>
<keyword evidence="9" id="KW-1185">Reference proteome</keyword>
<gene>
    <name evidence="8" type="primary">yfkJ</name>
    <name evidence="7" type="ORF">AXF12_08970</name>
    <name evidence="8" type="ORF">SAMEA44541418_02368</name>
</gene>
<evidence type="ECO:0000259" key="6">
    <source>
        <dbReference type="SMART" id="SM00226"/>
    </source>
</evidence>
<dbReference type="PANTHER" id="PTHR11717:SF7">
    <property type="entry name" value="LOW MOLECULAR WEIGHT PHOSPHOTYROSINE PROTEIN PHOSPHATASE"/>
    <property type="match status" value="1"/>
</dbReference>
<evidence type="ECO:0000256" key="1">
    <source>
        <dbReference type="ARBA" id="ARBA00011063"/>
    </source>
</evidence>
<dbReference type="InterPro" id="IPR050438">
    <property type="entry name" value="LMW_PTPase"/>
</dbReference>
<dbReference type="EMBL" id="CP014227">
    <property type="protein sequence ID" value="AMD85633.1"/>
    <property type="molecule type" value="Genomic_DNA"/>
</dbReference>
<dbReference type="AlphaFoldDB" id="A0AAX2H134"/>
<dbReference type="Proteomes" id="UP000065822">
    <property type="component" value="Chromosome"/>
</dbReference>
<proteinExistence type="inferred from homology"/>
<dbReference type="Gene3D" id="3.40.50.2300">
    <property type="match status" value="1"/>
</dbReference>
<feature type="active site" description="Nucleophile" evidence="5">
    <location>
        <position position="10"/>
    </location>
</feature>
<dbReference type="InterPro" id="IPR023485">
    <property type="entry name" value="Ptyr_pPase"/>
</dbReference>
<evidence type="ECO:0000256" key="5">
    <source>
        <dbReference type="PIRSR" id="PIRSR617867-1"/>
    </source>
</evidence>
<keyword evidence="3 8" id="KW-0378">Hydrolase</keyword>
<evidence type="ECO:0000313" key="7">
    <source>
        <dbReference type="EMBL" id="AMD85633.1"/>
    </source>
</evidence>
<name>A0AAX2H134_9FLAO</name>
<evidence type="ECO:0000256" key="2">
    <source>
        <dbReference type="ARBA" id="ARBA00013064"/>
    </source>
</evidence>
<dbReference type="Proteomes" id="UP000215539">
    <property type="component" value="Chromosome 1"/>
</dbReference>